<dbReference type="Proteomes" id="UP000238322">
    <property type="component" value="Unassembled WGS sequence"/>
</dbReference>
<sequence>MTDDTLIPVFIPKLGAVLLSAEDSKGSPLSLEEVIAIRDGATCIMMTPQAVAKFREKRGNDISPESCWYDFQMLRRDLGRQPDLDPGAQVNLVDSQDALFQQTIHDARKTLDTFRQSLPADGSGLKSAMIKTRIETDEQTCYVWLHVVRCDGANFVASFFEVPAGLTGIAVGDERTIAENDVVDWAINDNGDLSGGYSLRYQRQQLPEDQRAEYDEYIGVTHYR</sequence>
<evidence type="ECO:0000313" key="2">
    <source>
        <dbReference type="EMBL" id="PQO37727.1"/>
    </source>
</evidence>
<feature type="domain" description="DUF2314" evidence="1">
    <location>
        <begin position="99"/>
        <end position="220"/>
    </location>
</feature>
<evidence type="ECO:0000313" key="3">
    <source>
        <dbReference type="Proteomes" id="UP000238322"/>
    </source>
</evidence>
<dbReference type="Pfam" id="PF10077">
    <property type="entry name" value="DUF2314"/>
    <property type="match status" value="1"/>
</dbReference>
<gene>
    <name evidence="2" type="ORF">C5Y83_07225</name>
</gene>
<proteinExistence type="predicted"/>
<comment type="caution">
    <text evidence="2">The sequence shown here is derived from an EMBL/GenBank/DDBJ whole genome shotgun (WGS) entry which is preliminary data.</text>
</comment>
<dbReference type="OrthoDB" id="7066376at2"/>
<dbReference type="AlphaFoldDB" id="A0A2S8FZV3"/>
<evidence type="ECO:0000259" key="1">
    <source>
        <dbReference type="Pfam" id="PF10077"/>
    </source>
</evidence>
<dbReference type="RefSeq" id="WP_105328976.1">
    <property type="nucleotide sequence ID" value="NZ_PUHY01000005.1"/>
</dbReference>
<dbReference type="InterPro" id="IPR018756">
    <property type="entry name" value="DUF2314"/>
</dbReference>
<protein>
    <recommendedName>
        <fullName evidence="1">DUF2314 domain-containing protein</fullName>
    </recommendedName>
</protein>
<organism evidence="2 3">
    <name type="scientific">Blastopirellula marina</name>
    <dbReference type="NCBI Taxonomy" id="124"/>
    <lineage>
        <taxon>Bacteria</taxon>
        <taxon>Pseudomonadati</taxon>
        <taxon>Planctomycetota</taxon>
        <taxon>Planctomycetia</taxon>
        <taxon>Pirellulales</taxon>
        <taxon>Pirellulaceae</taxon>
        <taxon>Blastopirellula</taxon>
    </lineage>
</organism>
<dbReference type="EMBL" id="PUHY01000005">
    <property type="protein sequence ID" value="PQO37727.1"/>
    <property type="molecule type" value="Genomic_DNA"/>
</dbReference>
<name>A0A2S8FZV3_9BACT</name>
<reference evidence="2 3" key="1">
    <citation type="submission" date="2018-02" db="EMBL/GenBank/DDBJ databases">
        <title>Comparative genomes isolates from brazilian mangrove.</title>
        <authorList>
            <person name="Araujo J.E."/>
            <person name="Taketani R.G."/>
            <person name="Silva M.C.P."/>
            <person name="Loureco M.V."/>
            <person name="Andreote F.D."/>
        </authorList>
    </citation>
    <scope>NUCLEOTIDE SEQUENCE [LARGE SCALE GENOMIC DNA]</scope>
    <source>
        <strain evidence="2 3">Hex-1 MGV</strain>
    </source>
</reference>
<accession>A0A2S8FZV3</accession>